<organism evidence="2">
    <name type="scientific">Haemaphysalis campanulata</name>
    <dbReference type="NCBI Taxonomy" id="1325866"/>
    <lineage>
        <taxon>Eukaryota</taxon>
        <taxon>Metazoa</taxon>
        <taxon>Ecdysozoa</taxon>
        <taxon>Arthropoda</taxon>
        <taxon>Chelicerata</taxon>
        <taxon>Arachnida</taxon>
        <taxon>Acari</taxon>
        <taxon>Parasitiformes</taxon>
        <taxon>Ixodida</taxon>
        <taxon>Ixodoidea</taxon>
        <taxon>Ixodidae</taxon>
        <taxon>Haemaphysalinae</taxon>
        <taxon>Haemaphysalis</taxon>
    </lineage>
</organism>
<gene>
    <name evidence="2" type="primary">ATP8</name>
</gene>
<dbReference type="AlphaFoldDB" id="A0A976MYV0"/>
<name>A0A976MYV0_9ACAR</name>
<feature type="transmembrane region" description="Helical" evidence="1">
    <location>
        <begin position="6"/>
        <end position="29"/>
    </location>
</feature>
<protein>
    <submittedName>
        <fullName evidence="2">ATP synthase F0 subunit 8</fullName>
    </submittedName>
</protein>
<evidence type="ECO:0000256" key="1">
    <source>
        <dbReference type="SAM" id="Phobius"/>
    </source>
</evidence>
<accession>A0A976MYV0</accession>
<evidence type="ECO:0000313" key="2">
    <source>
        <dbReference type="EMBL" id="UNO53835.1"/>
    </source>
</evidence>
<reference evidence="2" key="1">
    <citation type="submission" date="2022-01" db="EMBL/GenBank/DDBJ databases">
        <authorList>
            <person name="Tian J."/>
            <person name="Hou X."/>
            <person name="Ge M."/>
            <person name="Xu H."/>
            <person name="Yu B."/>
            <person name="Liu J."/>
            <person name="Shao R."/>
            <person name="Holmes E.C."/>
            <person name="Lei C."/>
            <person name="Shi M."/>
        </authorList>
    </citation>
    <scope>NUCLEOTIDE SEQUENCE</scope>
    <source>
        <strain evidence="2">A39</strain>
    </source>
</reference>
<keyword evidence="2" id="KW-0496">Mitochondrion</keyword>
<dbReference type="RefSeq" id="YP_010329404.1">
    <property type="nucleotide sequence ID" value="NC_062159.1"/>
</dbReference>
<dbReference type="GeneID" id="71474966"/>
<proteinExistence type="predicted"/>
<sequence length="51" mass="6248">MPQIFPMNWILISIMILIMIILIMNMTFFMKSFKSKKSMNFKKLNNLTFKW</sequence>
<keyword evidence="1" id="KW-1133">Transmembrane helix</keyword>
<dbReference type="EMBL" id="OM368277">
    <property type="protein sequence ID" value="UNO53835.1"/>
    <property type="molecule type" value="Genomic_DNA"/>
</dbReference>
<geneLocation type="mitochondrion" evidence="2"/>
<keyword evidence="1" id="KW-0472">Membrane</keyword>
<dbReference type="CTD" id="4509"/>
<keyword evidence="1" id="KW-0812">Transmembrane</keyword>